<evidence type="ECO:0000256" key="1">
    <source>
        <dbReference type="SAM" id="Coils"/>
    </source>
</evidence>
<organism evidence="3">
    <name type="scientific">Mallomonas splendens</name>
    <dbReference type="NCBI Taxonomy" id="52552"/>
    <lineage>
        <taxon>Eukaryota</taxon>
        <taxon>Sar</taxon>
        <taxon>Stramenopiles</taxon>
        <taxon>Ochrophyta</taxon>
        <taxon>Synurophyceae</taxon>
        <taxon>Synurales</taxon>
        <taxon>Mallomonadaceae</taxon>
        <taxon>Mallomonas</taxon>
    </lineage>
</organism>
<keyword evidence="2" id="KW-1133">Transmembrane helix</keyword>
<protein>
    <submittedName>
        <fullName evidence="3">Uncharacterized protein</fullName>
    </submittedName>
</protein>
<reference evidence="3" key="1">
    <citation type="submission" date="2018-08" db="EMBL/GenBank/DDBJ databases">
        <title>Comparative Plastid Genomics of Synurophyceae: Evolutionary Evidence of Lateral Gene Transfer and Inverted Repeat Dynamics.</title>
        <authorList>
            <person name="Kim J.I."/>
            <person name="Shin H."/>
            <person name="Skaloud P."/>
            <person name="Jung J."/>
            <person name="Yoon H.S."/>
            <person name="Archibald J.M."/>
            <person name="Shin W."/>
        </authorList>
    </citation>
    <scope>NUCLEOTIDE SEQUENCE</scope>
    <source>
        <strain evidence="3">CCMP1782</strain>
    </source>
</reference>
<geneLocation type="plastid" evidence="3"/>
<proteinExistence type="predicted"/>
<feature type="transmembrane region" description="Helical" evidence="2">
    <location>
        <begin position="178"/>
        <end position="200"/>
    </location>
</feature>
<feature type="coiled-coil region" evidence="1">
    <location>
        <begin position="226"/>
        <end position="253"/>
    </location>
</feature>
<dbReference type="AlphaFoldDB" id="A0A3G2QZS4"/>
<keyword evidence="1" id="KW-0175">Coiled coil</keyword>
<dbReference type="GeneID" id="38571958"/>
<evidence type="ECO:0000256" key="2">
    <source>
        <dbReference type="SAM" id="Phobius"/>
    </source>
</evidence>
<keyword evidence="2" id="KW-0812">Transmembrane</keyword>
<feature type="transmembrane region" description="Helical" evidence="2">
    <location>
        <begin position="141"/>
        <end position="158"/>
    </location>
</feature>
<accession>A0A3G2QZS4</accession>
<evidence type="ECO:0000313" key="3">
    <source>
        <dbReference type="EMBL" id="AYO28594.1"/>
    </source>
</evidence>
<keyword evidence="3" id="KW-0934">Plastid</keyword>
<name>A0A3G2QZS4_9STRA</name>
<dbReference type="RefSeq" id="YP_009545440.1">
    <property type="nucleotide sequence ID" value="NC_040135.1"/>
</dbReference>
<dbReference type="EMBL" id="MH795131">
    <property type="protein sequence ID" value="AYO28594.1"/>
    <property type="molecule type" value="Genomic_DNA"/>
</dbReference>
<sequence length="339" mass="40144">MTTLVLHKNKLFDFLNLKNKLSIFSRINIKELKLLPLSLKNFPLLLSISNRNKNISLISNINLRKANPNYINNIVKLENIYNFNSLANLHYKKLNVLKSSETGHLNLNLIFLFILWTKRNYLKNLNIFFTLELEKKSNKKVLRLVSLTVCVLTALYLYRMGYISREYFLFLLDYIKAIILSIFGNIRNFFGIFFYIQYFIELILDKLKSKVCIKEKLHFLSEKIRKLQCLKKNNSLENQIRNLQKELKRIIDFFKREKILSSLAYQKLERKVKVLFFNLARLKRSFGKTKQNLNSCLDNLSKEGKLIDLLKRKIIRLEGALEKQIVNEIIGHSDDIDIE</sequence>
<keyword evidence="2" id="KW-0472">Membrane</keyword>